<dbReference type="RefSeq" id="WP_164511020.1">
    <property type="nucleotide sequence ID" value="NZ_JBHSSJ010000014.1"/>
</dbReference>
<comment type="caution">
    <text evidence="1">The sequence shown here is derived from an EMBL/GenBank/DDBJ whole genome shotgun (WGS) entry which is preliminary data.</text>
</comment>
<accession>A0ABW1TPF1</accession>
<reference evidence="2" key="1">
    <citation type="journal article" date="2019" name="Int. J. Syst. Evol. Microbiol.">
        <title>The Global Catalogue of Microorganisms (GCM) 10K type strain sequencing project: providing services to taxonomists for standard genome sequencing and annotation.</title>
        <authorList>
            <consortium name="The Broad Institute Genomics Platform"/>
            <consortium name="The Broad Institute Genome Sequencing Center for Infectious Disease"/>
            <person name="Wu L."/>
            <person name="Ma J."/>
        </authorList>
    </citation>
    <scope>NUCLEOTIDE SEQUENCE [LARGE SCALE GENOMIC DNA]</scope>
    <source>
        <strain evidence="2">CCM 8907</strain>
    </source>
</reference>
<sequence>MSTRGLSAKYREHVESTGCVDFTKIRLEDVRRVVPGKLLDVDWTEVIFIKNIRGPKRSSLDTIVWSRTEGFYRTKVRPRMLLNRLAEYNGISWFDMTMFYRYLHLTGRVPFVIGPLMFIATEMPKSRSHTSWIGGQFVRHINEVAKSNGKSKVRIDLANHMEMVIWDSEPRLRKSLTDAQSVLRLEQAEQAVRARTNSVEASNDWLNAVSELYQLSKETFAKEVLHKAGFGKEIKGADIKRIVREIDRGNNDSLHLNDER</sequence>
<proteinExistence type="predicted"/>
<dbReference type="Proteomes" id="UP001596191">
    <property type="component" value="Unassembled WGS sequence"/>
</dbReference>
<keyword evidence="2" id="KW-1185">Reference proteome</keyword>
<name>A0ABW1TPF1_9LACO</name>
<organism evidence="1 2">
    <name type="scientific">Levilactobacillus tangyuanensis</name>
    <dbReference type="NCBI Taxonomy" id="2486021"/>
    <lineage>
        <taxon>Bacteria</taxon>
        <taxon>Bacillati</taxon>
        <taxon>Bacillota</taxon>
        <taxon>Bacilli</taxon>
        <taxon>Lactobacillales</taxon>
        <taxon>Lactobacillaceae</taxon>
        <taxon>Levilactobacillus</taxon>
    </lineage>
</organism>
<evidence type="ECO:0000313" key="1">
    <source>
        <dbReference type="EMBL" id="MFC6275733.1"/>
    </source>
</evidence>
<evidence type="ECO:0000313" key="2">
    <source>
        <dbReference type="Proteomes" id="UP001596191"/>
    </source>
</evidence>
<dbReference type="EMBL" id="JBHSSJ010000014">
    <property type="protein sequence ID" value="MFC6275733.1"/>
    <property type="molecule type" value="Genomic_DNA"/>
</dbReference>
<gene>
    <name evidence="1" type="ORF">ACFQET_09495</name>
</gene>
<protein>
    <submittedName>
        <fullName evidence="1">Uncharacterized protein</fullName>
    </submittedName>
</protein>